<accession>A0A1E5GPA5</accession>
<evidence type="ECO:0000313" key="1">
    <source>
        <dbReference type="EMBL" id="OEG14050.1"/>
    </source>
</evidence>
<dbReference type="AlphaFoldDB" id="A0A1E5GPA5"/>
<dbReference type="RefSeq" id="WP_069645100.1">
    <property type="nucleotide sequence ID" value="NZ_MIJZ01000001.1"/>
</dbReference>
<name>A0A1E5GPA5_9ENTE</name>
<reference evidence="2" key="1">
    <citation type="submission" date="2016-09" db="EMBL/GenBank/DDBJ databases">
        <authorList>
            <person name="Gulvik C.A."/>
        </authorList>
    </citation>
    <scope>NUCLEOTIDE SEQUENCE [LARGE SCALE GENOMIC DNA]</scope>
    <source>
        <strain evidence="2">DSM 23328</strain>
    </source>
</reference>
<dbReference type="Proteomes" id="UP000094068">
    <property type="component" value="Unassembled WGS sequence"/>
</dbReference>
<keyword evidence="2" id="KW-1185">Reference proteome</keyword>
<organism evidence="1 2">
    <name type="scientific">Enterococcus ureasiticus</name>
    <dbReference type="NCBI Taxonomy" id="903984"/>
    <lineage>
        <taxon>Bacteria</taxon>
        <taxon>Bacillati</taxon>
        <taxon>Bacillota</taxon>
        <taxon>Bacilli</taxon>
        <taxon>Lactobacillales</taxon>
        <taxon>Enterococcaceae</taxon>
        <taxon>Enterococcus</taxon>
    </lineage>
</organism>
<gene>
    <name evidence="1" type="ORF">BCR21_03400</name>
</gene>
<dbReference type="STRING" id="903984.BCR21_03400"/>
<dbReference type="EMBL" id="MIJZ01000001">
    <property type="protein sequence ID" value="OEG14050.1"/>
    <property type="molecule type" value="Genomic_DNA"/>
</dbReference>
<proteinExistence type="predicted"/>
<comment type="caution">
    <text evidence="1">The sequence shown here is derived from an EMBL/GenBank/DDBJ whole genome shotgun (WGS) entry which is preliminary data.</text>
</comment>
<protein>
    <submittedName>
        <fullName evidence="1">Uncharacterized protein</fullName>
    </submittedName>
</protein>
<evidence type="ECO:0000313" key="2">
    <source>
        <dbReference type="Proteomes" id="UP000094068"/>
    </source>
</evidence>
<sequence>MSEAQKQQEFDQKNYHFRIRLEQLQEDQLDIRKEQHYIEEQQEEFFQLQQQEQAAYDFVLGNCEAEERAFFEERGDESLHLAKKAQREFDEQLLQLKKDERTLFDQEENLKVEQQAFWKKPEEKENGA</sequence>
<dbReference type="OrthoDB" id="2185716at2"/>